<feature type="coiled-coil region" evidence="6">
    <location>
        <begin position="282"/>
        <end position="312"/>
    </location>
</feature>
<evidence type="ECO:0000256" key="4">
    <source>
        <dbReference type="ARBA" id="ARBA00022989"/>
    </source>
</evidence>
<dbReference type="RefSeq" id="WP_057745316.1">
    <property type="nucleotide sequence ID" value="NZ_BJLU01000004.1"/>
</dbReference>
<feature type="transmembrane region" description="Helical" evidence="7">
    <location>
        <begin position="428"/>
        <end position="450"/>
    </location>
</feature>
<reference evidence="10 11" key="1">
    <citation type="journal article" date="2015" name="Genome Announc.">
        <title>Expanding the biotechnology potential of lactobacilli through comparative genomics of 213 strains and associated genera.</title>
        <authorList>
            <person name="Sun Z."/>
            <person name="Harris H.M."/>
            <person name="McCann A."/>
            <person name="Guo C."/>
            <person name="Argimon S."/>
            <person name="Zhang W."/>
            <person name="Yang X."/>
            <person name="Jeffery I.B."/>
            <person name="Cooney J.C."/>
            <person name="Kagawa T.F."/>
            <person name="Liu W."/>
            <person name="Song Y."/>
            <person name="Salvetti E."/>
            <person name="Wrobel A."/>
            <person name="Rasinkangas P."/>
            <person name="Parkhill J."/>
            <person name="Rea M.C."/>
            <person name="O'Sullivan O."/>
            <person name="Ritari J."/>
            <person name="Douillard F.P."/>
            <person name="Paul Ross R."/>
            <person name="Yang R."/>
            <person name="Briner A.E."/>
            <person name="Felis G.E."/>
            <person name="de Vos W.M."/>
            <person name="Barrangou R."/>
            <person name="Klaenhammer T.R."/>
            <person name="Caufield P.W."/>
            <person name="Cui Y."/>
            <person name="Zhang H."/>
            <person name="O'Toole P.W."/>
        </authorList>
    </citation>
    <scope>NUCLEOTIDE SEQUENCE [LARGE SCALE GENOMIC DNA]</scope>
    <source>
        <strain evidence="10 11">DSM 20410</strain>
    </source>
</reference>
<dbReference type="EMBL" id="JQBM01000002">
    <property type="protein sequence ID" value="KRN46492.1"/>
    <property type="molecule type" value="Genomic_DNA"/>
</dbReference>
<keyword evidence="11" id="KW-1185">Reference proteome</keyword>
<evidence type="ECO:0000256" key="2">
    <source>
        <dbReference type="ARBA" id="ARBA00022475"/>
    </source>
</evidence>
<evidence type="ECO:0000256" key="3">
    <source>
        <dbReference type="ARBA" id="ARBA00022692"/>
    </source>
</evidence>
<evidence type="ECO:0000259" key="9">
    <source>
        <dbReference type="Pfam" id="PF12704"/>
    </source>
</evidence>
<dbReference type="Pfam" id="PF12704">
    <property type="entry name" value="MacB_PCD"/>
    <property type="match status" value="1"/>
</dbReference>
<dbReference type="OrthoDB" id="5137249at2"/>
<dbReference type="GO" id="GO:0005886">
    <property type="term" value="C:plasma membrane"/>
    <property type="evidence" value="ECO:0007669"/>
    <property type="project" value="UniProtKB-SubCell"/>
</dbReference>
<dbReference type="AlphaFoldDB" id="A0A0R2H8P5"/>
<proteinExistence type="predicted"/>
<dbReference type="InterPro" id="IPR003838">
    <property type="entry name" value="ABC3_permease_C"/>
</dbReference>
<evidence type="ECO:0000256" key="6">
    <source>
        <dbReference type="SAM" id="Coils"/>
    </source>
</evidence>
<feature type="domain" description="MacB-like periplasmic core" evidence="9">
    <location>
        <begin position="506"/>
        <end position="701"/>
    </location>
</feature>
<evidence type="ECO:0000259" key="8">
    <source>
        <dbReference type="Pfam" id="PF02687"/>
    </source>
</evidence>
<comment type="subcellular location">
    <subcellularLocation>
        <location evidence="1">Cell membrane</location>
        <topology evidence="1">Multi-pass membrane protein</topology>
    </subcellularLocation>
</comment>
<dbReference type="PANTHER" id="PTHR30287:SF1">
    <property type="entry name" value="INNER MEMBRANE PROTEIN"/>
    <property type="match status" value="1"/>
</dbReference>
<evidence type="ECO:0000256" key="1">
    <source>
        <dbReference type="ARBA" id="ARBA00004651"/>
    </source>
</evidence>
<feature type="transmembrane region" description="Helical" evidence="7">
    <location>
        <begin position="740"/>
        <end position="759"/>
    </location>
</feature>
<dbReference type="PATRIC" id="fig|1629.5.peg.772"/>
<dbReference type="InterPro" id="IPR025857">
    <property type="entry name" value="MacB_PCD"/>
</dbReference>
<evidence type="ECO:0000256" key="7">
    <source>
        <dbReference type="SAM" id="Phobius"/>
    </source>
</evidence>
<gene>
    <name evidence="10" type="ORF">IV50_GL000766</name>
</gene>
<keyword evidence="3 7" id="KW-0812">Transmembrane</keyword>
<feature type="transmembrane region" description="Helical" evidence="7">
    <location>
        <begin position="792"/>
        <end position="814"/>
    </location>
</feature>
<comment type="caution">
    <text evidence="10">The sequence shown here is derived from an EMBL/GenBank/DDBJ whole genome shotgun (WGS) entry which is preliminary data.</text>
</comment>
<feature type="transmembrane region" description="Helical" evidence="7">
    <location>
        <begin position="505"/>
        <end position="525"/>
    </location>
</feature>
<evidence type="ECO:0000313" key="10">
    <source>
        <dbReference type="EMBL" id="KRN46492.1"/>
    </source>
</evidence>
<keyword evidence="4 7" id="KW-1133">Transmembrane helix</keyword>
<keyword evidence="5 7" id="KW-0472">Membrane</keyword>
<dbReference type="Proteomes" id="UP000051992">
    <property type="component" value="Unassembled WGS sequence"/>
</dbReference>
<accession>A0A0R2H8P5</accession>
<protein>
    <submittedName>
        <fullName evidence="10">Efflux ABC transporter, permease protein</fullName>
    </submittedName>
</protein>
<dbReference type="InterPro" id="IPR038766">
    <property type="entry name" value="Membrane_comp_ABC_pdt"/>
</dbReference>
<feature type="domain" description="ABC3 transporter permease C-terminal" evidence="8">
    <location>
        <begin position="339"/>
        <end position="453"/>
    </location>
</feature>
<dbReference type="Pfam" id="PF02687">
    <property type="entry name" value="FtsX"/>
    <property type="match status" value="2"/>
</dbReference>
<feature type="transmembrane region" description="Helical" evidence="7">
    <location>
        <begin position="834"/>
        <end position="853"/>
    </location>
</feature>
<sequence>MKNILNLNIWREIKDSKGRFFSIMGLIALAVFVFVGLKATSPDMRNAVRKDYVQQNLADAKINTPGTQGFTKHEQDVIKQQKYVDRTEYGYQADAKIHGKQMAMQVISKPDQLSKMEVKSGHLPKHANEIALGEQLKGQYKIGDTITLTDNHDKQLSTLQGKTFKVTGFVRSAQYMKKQNMGSTVMADGKINAFGVLPDQAFTGQPNVVQVSYKNVSGPAYSDKYENQARQDTDKLQKKLNTLSADRRADMQKNIDQQLSLAQAKQQEAQQAVQAAQGTPMVAQAQAALTEVDAKMNEAKQAKANVQQLKYTAQTRQGFSGGYSEFGSDADRVAELSNTFPIFFFAVALMVSFVTMQRMADVKRTEVGTLRALGYTHIQAMREFIVYSILVATAGTIVGTLVGLTVLPDRIFQAFGSTFYTNGVSYGITWWPIIVSYGLALLSTVFPAVYTTYADMREQAATQMLPKPPANGKRILLERWTWLWSKLSFFNKVPLRNLFSYKIRMWMTILGVAGSIALLITGFGIRDSLNKIVPLQYNQLVHYDVTGVYNPDASSTDRQAYQKSVDEDRNVKGETKVHMDNAQVNVKGLQDKQAVQVLVPQDTKQFKSYLTLRDYKTKKALHLNNDEAVVTEKLAKIKGLKVGDTIRLDDATGQGHRVKIGAIAEMYAGHTIVMNKAYYHKVYDSKPTANATLIRLNDSSTKAMRDMSVKLNKEKAAVTTIQSGSIRNDINTVLNSLNQVVLVIIVAAALLAFTVLYTLTNINVSERIKELSTLKVLGFYPKEVLEYIYRETAALTLAGIVLGYAFGYAVHAYLMSVVMPENTMSAPGVTVLNLAVSTLMIVFFALIVLWLMARKINRVDMLGALK</sequence>
<feature type="domain" description="ABC3 transporter permease C-terminal" evidence="8">
    <location>
        <begin position="743"/>
        <end position="858"/>
    </location>
</feature>
<evidence type="ECO:0000313" key="11">
    <source>
        <dbReference type="Proteomes" id="UP000051992"/>
    </source>
</evidence>
<organism evidence="10 11">
    <name type="scientific">Weissella viridescens</name>
    <name type="common">Lactobacillus viridescens</name>
    <dbReference type="NCBI Taxonomy" id="1629"/>
    <lineage>
        <taxon>Bacteria</taxon>
        <taxon>Bacillati</taxon>
        <taxon>Bacillota</taxon>
        <taxon>Bacilli</taxon>
        <taxon>Lactobacillales</taxon>
        <taxon>Lactobacillaceae</taxon>
        <taxon>Weissella</taxon>
    </lineage>
</organism>
<feature type="transmembrane region" description="Helical" evidence="7">
    <location>
        <begin position="384"/>
        <end position="408"/>
    </location>
</feature>
<name>A0A0R2H8P5_WEIVI</name>
<feature type="transmembrane region" description="Helical" evidence="7">
    <location>
        <begin position="20"/>
        <end position="37"/>
    </location>
</feature>
<evidence type="ECO:0000256" key="5">
    <source>
        <dbReference type="ARBA" id="ARBA00023136"/>
    </source>
</evidence>
<dbReference type="PANTHER" id="PTHR30287">
    <property type="entry name" value="MEMBRANE COMPONENT OF PREDICTED ABC SUPERFAMILY METABOLITE UPTAKE TRANSPORTER"/>
    <property type="match status" value="1"/>
</dbReference>
<keyword evidence="2" id="KW-1003">Cell membrane</keyword>
<keyword evidence="6" id="KW-0175">Coiled coil</keyword>
<feature type="transmembrane region" description="Helical" evidence="7">
    <location>
        <begin position="339"/>
        <end position="356"/>
    </location>
</feature>